<sequence>MMHHCQKDVKCELKIDVGLVSKRMLAKREIGKTINLHIVQSSINN</sequence>
<organism evidence="1">
    <name type="scientific">Rhizophora mucronata</name>
    <name type="common">Asiatic mangrove</name>
    <dbReference type="NCBI Taxonomy" id="61149"/>
    <lineage>
        <taxon>Eukaryota</taxon>
        <taxon>Viridiplantae</taxon>
        <taxon>Streptophyta</taxon>
        <taxon>Embryophyta</taxon>
        <taxon>Tracheophyta</taxon>
        <taxon>Spermatophyta</taxon>
        <taxon>Magnoliopsida</taxon>
        <taxon>eudicotyledons</taxon>
        <taxon>Gunneridae</taxon>
        <taxon>Pentapetalae</taxon>
        <taxon>rosids</taxon>
        <taxon>fabids</taxon>
        <taxon>Malpighiales</taxon>
        <taxon>Rhizophoraceae</taxon>
        <taxon>Rhizophora</taxon>
    </lineage>
</organism>
<dbReference type="EMBL" id="GGEC01086171">
    <property type="protein sequence ID" value="MBX66655.1"/>
    <property type="molecule type" value="Transcribed_RNA"/>
</dbReference>
<evidence type="ECO:0000313" key="1">
    <source>
        <dbReference type="EMBL" id="MBX66655.1"/>
    </source>
</evidence>
<dbReference type="AlphaFoldDB" id="A0A2P2QID0"/>
<name>A0A2P2QID0_RHIMU</name>
<protein>
    <submittedName>
        <fullName evidence="1">Uncharacterized protein</fullName>
    </submittedName>
</protein>
<proteinExistence type="predicted"/>
<accession>A0A2P2QID0</accession>
<reference evidence="1" key="1">
    <citation type="submission" date="2018-02" db="EMBL/GenBank/DDBJ databases">
        <title>Rhizophora mucronata_Transcriptome.</title>
        <authorList>
            <person name="Meera S.P."/>
            <person name="Sreeshan A."/>
            <person name="Augustine A."/>
        </authorList>
    </citation>
    <scope>NUCLEOTIDE SEQUENCE</scope>
    <source>
        <tissue evidence="1">Leaf</tissue>
    </source>
</reference>